<dbReference type="Pfam" id="PF09994">
    <property type="entry name" value="T6SS_Tle1-like_cat"/>
    <property type="match status" value="1"/>
</dbReference>
<organism evidence="3 4">
    <name type="scientific">Leucosporidium creatinivorum</name>
    <dbReference type="NCBI Taxonomy" id="106004"/>
    <lineage>
        <taxon>Eukaryota</taxon>
        <taxon>Fungi</taxon>
        <taxon>Dikarya</taxon>
        <taxon>Basidiomycota</taxon>
        <taxon>Pucciniomycotina</taxon>
        <taxon>Microbotryomycetes</taxon>
        <taxon>Leucosporidiales</taxon>
        <taxon>Leucosporidium</taxon>
    </lineage>
</organism>
<protein>
    <recommendedName>
        <fullName evidence="2">T6SS Phospholipase effector Tle1-like catalytic domain-containing protein</fullName>
    </recommendedName>
</protein>
<dbReference type="PANTHER" id="PTHR33840">
    <property type="match status" value="1"/>
</dbReference>
<accession>A0A1Y2FZW2</accession>
<gene>
    <name evidence="3" type="ORF">BCR35DRAFT_323810</name>
</gene>
<dbReference type="AlphaFoldDB" id="A0A1Y2FZW2"/>
<keyword evidence="4" id="KW-1185">Reference proteome</keyword>
<evidence type="ECO:0000313" key="3">
    <source>
        <dbReference type="EMBL" id="ORY89726.1"/>
    </source>
</evidence>
<dbReference type="STRING" id="106004.A0A1Y2FZW2"/>
<evidence type="ECO:0000313" key="4">
    <source>
        <dbReference type="Proteomes" id="UP000193467"/>
    </source>
</evidence>
<dbReference type="Proteomes" id="UP000193467">
    <property type="component" value="Unassembled WGS sequence"/>
</dbReference>
<evidence type="ECO:0000256" key="1">
    <source>
        <dbReference type="SAM" id="MobiDB-lite"/>
    </source>
</evidence>
<evidence type="ECO:0000259" key="2">
    <source>
        <dbReference type="Pfam" id="PF09994"/>
    </source>
</evidence>
<dbReference type="InterPro" id="IPR018712">
    <property type="entry name" value="Tle1-like_cat"/>
</dbReference>
<reference evidence="3 4" key="1">
    <citation type="submission" date="2016-07" db="EMBL/GenBank/DDBJ databases">
        <title>Pervasive Adenine N6-methylation of Active Genes in Fungi.</title>
        <authorList>
            <consortium name="DOE Joint Genome Institute"/>
            <person name="Mondo S.J."/>
            <person name="Dannebaum R.O."/>
            <person name="Kuo R.C."/>
            <person name="Labutti K."/>
            <person name="Haridas S."/>
            <person name="Kuo A."/>
            <person name="Salamov A."/>
            <person name="Ahrendt S.R."/>
            <person name="Lipzen A."/>
            <person name="Sullivan W."/>
            <person name="Andreopoulos W.B."/>
            <person name="Clum A."/>
            <person name="Lindquist E."/>
            <person name="Daum C."/>
            <person name="Ramamoorthy G.K."/>
            <person name="Gryganskyi A."/>
            <person name="Culley D."/>
            <person name="Magnuson J.K."/>
            <person name="James T.Y."/>
            <person name="O'Malley M.A."/>
            <person name="Stajich J.E."/>
            <person name="Spatafora J.W."/>
            <person name="Visel A."/>
            <person name="Grigoriev I.V."/>
        </authorList>
    </citation>
    <scope>NUCLEOTIDE SEQUENCE [LARGE SCALE GENOMIC DNA]</scope>
    <source>
        <strain evidence="3 4">62-1032</strain>
    </source>
</reference>
<sequence length="436" mass="49032">MRRLIVLADGTWQDADYQPDPDMLTNVSRFARALLVRDTRTSPPTEQIKLYTPGIGTGQESLLGAVQGALGTGLLGRVREIYDFICLNYDQEEGTEITLVGFSRGAYCVRLVATLINLIGVLAPSKMHRFPALFDALCHRGQDAESEEHLNRLLEENEPDRQEQLEALDGRFPVKAVLVFDTVPTRSKDDHDPPTPTLPIRFDAFGLPSEELGPHIEVALQALALDEGRKHYMPLLWRRDPSRQLGGQFLLQTWFSGCHTDVGGGYKAHDLGDLSFFWAISHLKKLAGLAFDTEYLASIAARTTAPWGQMEPHHGFSLTKGHIRQLPLHVDPATNEYIHDSVLSQPSQHLNPETLKRLHIRSLFLPLRKLERTVEEHWSYDPEQQPEVKRKPRSRRGSTSLLGGIERRWQALKDFEGTEAAKFAGAGDAFKQARAR</sequence>
<proteinExistence type="predicted"/>
<name>A0A1Y2FZW2_9BASI</name>
<dbReference type="PANTHER" id="PTHR33840:SF1">
    <property type="entry name" value="TLE1 PHOSPHOLIPASE DOMAIN-CONTAINING PROTEIN"/>
    <property type="match status" value="1"/>
</dbReference>
<feature type="domain" description="T6SS Phospholipase effector Tle1-like catalytic" evidence="2">
    <location>
        <begin position="2"/>
        <end position="280"/>
    </location>
</feature>
<dbReference type="InParanoid" id="A0A1Y2FZW2"/>
<comment type="caution">
    <text evidence="3">The sequence shown here is derived from an EMBL/GenBank/DDBJ whole genome shotgun (WGS) entry which is preliminary data.</text>
</comment>
<feature type="region of interest" description="Disordered" evidence="1">
    <location>
        <begin position="376"/>
        <end position="402"/>
    </location>
</feature>
<dbReference type="EMBL" id="MCGR01000005">
    <property type="protein sequence ID" value="ORY89726.1"/>
    <property type="molecule type" value="Genomic_DNA"/>
</dbReference>
<dbReference type="OrthoDB" id="3057168at2759"/>